<dbReference type="AlphaFoldDB" id="A0A645EM12"/>
<dbReference type="Gene3D" id="3.30.950.10">
    <property type="entry name" value="Methyltransferase, Cobalt-precorrin-4 Transmethylase, Domain 2"/>
    <property type="match status" value="1"/>
</dbReference>
<dbReference type="GO" id="GO:0008168">
    <property type="term" value="F:methyltransferase activity"/>
    <property type="evidence" value="ECO:0007669"/>
    <property type="project" value="InterPro"/>
</dbReference>
<dbReference type="InterPro" id="IPR014776">
    <property type="entry name" value="4pyrrole_Mease_sub2"/>
</dbReference>
<comment type="caution">
    <text evidence="1">The sequence shown here is derived from an EMBL/GenBank/DDBJ whole genome shotgun (WGS) entry which is preliminary data.</text>
</comment>
<reference evidence="1" key="1">
    <citation type="submission" date="2019-08" db="EMBL/GenBank/DDBJ databases">
        <authorList>
            <person name="Kucharzyk K."/>
            <person name="Murdoch R.W."/>
            <person name="Higgins S."/>
            <person name="Loffler F."/>
        </authorList>
    </citation>
    <scope>NUCLEOTIDE SEQUENCE</scope>
</reference>
<proteinExistence type="predicted"/>
<organism evidence="1">
    <name type="scientific">bioreactor metagenome</name>
    <dbReference type="NCBI Taxonomy" id="1076179"/>
    <lineage>
        <taxon>unclassified sequences</taxon>
        <taxon>metagenomes</taxon>
        <taxon>ecological metagenomes</taxon>
    </lineage>
</organism>
<sequence length="88" mass="9661">MGEDIFSVVPCIDDREGIVAALRRADSAALYKPCILKEGLAGVVAEAGPWRRMARIDRAGLADEKIYEGEAALTPAEEYLSILLLWRN</sequence>
<accession>A0A645EM12</accession>
<dbReference type="EMBL" id="VSSQ01048271">
    <property type="protein sequence ID" value="MPN02322.1"/>
    <property type="molecule type" value="Genomic_DNA"/>
</dbReference>
<protein>
    <submittedName>
        <fullName evidence="1">Uncharacterized protein</fullName>
    </submittedName>
</protein>
<name>A0A645EM12_9ZZZZ</name>
<evidence type="ECO:0000313" key="1">
    <source>
        <dbReference type="EMBL" id="MPN02322.1"/>
    </source>
</evidence>
<gene>
    <name evidence="1" type="ORF">SDC9_149538</name>
</gene>